<sequence>KVLLLTRKHREGPEFTPAKIRPSILLYTASSTETARNKEQVFLKCLALIIQVRAKCDALRGRFSQGAGSDKSRWDQPKTQILEYQTGADLSKDSCDSGDWVMILKHNIYRSPSRQMINIFQGRSAGKAPMPSSV</sequence>
<dbReference type="AlphaFoldDB" id="A0A2S4VDJ7"/>
<evidence type="ECO:0000313" key="2">
    <source>
        <dbReference type="Proteomes" id="UP000239156"/>
    </source>
</evidence>
<comment type="caution">
    <text evidence="1">The sequence shown here is derived from an EMBL/GenBank/DDBJ whole genome shotgun (WGS) entry which is preliminary data.</text>
</comment>
<reference evidence="1" key="1">
    <citation type="submission" date="2017-12" db="EMBL/GenBank/DDBJ databases">
        <title>Gene loss provides genomic basis for host adaptation in cereal stripe rust fungi.</title>
        <authorList>
            <person name="Xia C."/>
        </authorList>
    </citation>
    <scope>NUCLEOTIDE SEQUENCE [LARGE SCALE GENOMIC DNA]</scope>
    <source>
        <strain evidence="1">93-210</strain>
    </source>
</reference>
<keyword evidence="2" id="KW-1185">Reference proteome</keyword>
<organism evidence="1 2">
    <name type="scientific">Puccinia striiformis</name>
    <dbReference type="NCBI Taxonomy" id="27350"/>
    <lineage>
        <taxon>Eukaryota</taxon>
        <taxon>Fungi</taxon>
        <taxon>Dikarya</taxon>
        <taxon>Basidiomycota</taxon>
        <taxon>Pucciniomycotina</taxon>
        <taxon>Pucciniomycetes</taxon>
        <taxon>Pucciniales</taxon>
        <taxon>Pucciniaceae</taxon>
        <taxon>Puccinia</taxon>
    </lineage>
</organism>
<evidence type="ECO:0000313" key="1">
    <source>
        <dbReference type="EMBL" id="POW07602.1"/>
    </source>
</evidence>
<dbReference type="Proteomes" id="UP000239156">
    <property type="component" value="Unassembled WGS sequence"/>
</dbReference>
<dbReference type="EMBL" id="PKSL01000073">
    <property type="protein sequence ID" value="POW07602.1"/>
    <property type="molecule type" value="Genomic_DNA"/>
</dbReference>
<accession>A0A2S4VDJ7</accession>
<proteinExistence type="predicted"/>
<dbReference type="VEuPathDB" id="FungiDB:PSTT_08161"/>
<name>A0A2S4VDJ7_9BASI</name>
<feature type="non-terminal residue" evidence="1">
    <location>
        <position position="1"/>
    </location>
</feature>
<protein>
    <submittedName>
        <fullName evidence="1">Uncharacterized protein</fullName>
    </submittedName>
</protein>
<gene>
    <name evidence="1" type="ORF">PSTT_08161</name>
</gene>